<evidence type="ECO:0000313" key="3">
    <source>
        <dbReference type="Proteomes" id="UP001232148"/>
    </source>
</evidence>
<dbReference type="Proteomes" id="UP001232148">
    <property type="component" value="Unassembled WGS sequence"/>
</dbReference>
<evidence type="ECO:0000313" key="2">
    <source>
        <dbReference type="EMBL" id="KAK2021121.1"/>
    </source>
</evidence>
<comment type="caution">
    <text evidence="2">The sequence shown here is derived from an EMBL/GenBank/DDBJ whole genome shotgun (WGS) entry which is preliminary data.</text>
</comment>
<keyword evidence="3" id="KW-1185">Reference proteome</keyword>
<keyword evidence="1" id="KW-0812">Transmembrane</keyword>
<keyword evidence="1" id="KW-1133">Transmembrane helix</keyword>
<name>A0AAD9H2C6_9PEZI</name>
<accession>A0AAD9H2C6</accession>
<dbReference type="AlphaFoldDB" id="A0AAD9H2C6"/>
<proteinExistence type="predicted"/>
<keyword evidence="1" id="KW-0472">Membrane</keyword>
<feature type="transmembrane region" description="Helical" evidence="1">
    <location>
        <begin position="31"/>
        <end position="55"/>
    </location>
</feature>
<gene>
    <name evidence="2" type="ORF">LX32DRAFT_271540</name>
</gene>
<protein>
    <submittedName>
        <fullName evidence="2">Uncharacterized protein</fullName>
    </submittedName>
</protein>
<dbReference type="EMBL" id="MU843135">
    <property type="protein sequence ID" value="KAK2021121.1"/>
    <property type="molecule type" value="Genomic_DNA"/>
</dbReference>
<sequence length="63" mass="7170">MVGVSIVQCFFAFFFGFYYGTVTQVEWMRFWSSLPVCVFLSHPNLLLSILASNIARMSSTCMS</sequence>
<evidence type="ECO:0000256" key="1">
    <source>
        <dbReference type="SAM" id="Phobius"/>
    </source>
</evidence>
<feature type="transmembrane region" description="Helical" evidence="1">
    <location>
        <begin position="7"/>
        <end position="25"/>
    </location>
</feature>
<organism evidence="2 3">
    <name type="scientific">Colletotrichum zoysiae</name>
    <dbReference type="NCBI Taxonomy" id="1216348"/>
    <lineage>
        <taxon>Eukaryota</taxon>
        <taxon>Fungi</taxon>
        <taxon>Dikarya</taxon>
        <taxon>Ascomycota</taxon>
        <taxon>Pezizomycotina</taxon>
        <taxon>Sordariomycetes</taxon>
        <taxon>Hypocreomycetidae</taxon>
        <taxon>Glomerellales</taxon>
        <taxon>Glomerellaceae</taxon>
        <taxon>Colletotrichum</taxon>
        <taxon>Colletotrichum graminicola species complex</taxon>
    </lineage>
</organism>
<reference evidence="2" key="1">
    <citation type="submission" date="2021-06" db="EMBL/GenBank/DDBJ databases">
        <title>Comparative genomics, transcriptomics and evolutionary studies reveal genomic signatures of adaptation to plant cell wall in hemibiotrophic fungi.</title>
        <authorList>
            <consortium name="DOE Joint Genome Institute"/>
            <person name="Baroncelli R."/>
            <person name="Diaz J.F."/>
            <person name="Benocci T."/>
            <person name="Peng M."/>
            <person name="Battaglia E."/>
            <person name="Haridas S."/>
            <person name="Andreopoulos W."/>
            <person name="Labutti K."/>
            <person name="Pangilinan J."/>
            <person name="Floch G.L."/>
            <person name="Makela M.R."/>
            <person name="Henrissat B."/>
            <person name="Grigoriev I.V."/>
            <person name="Crouch J.A."/>
            <person name="De Vries R.P."/>
            <person name="Sukno S.A."/>
            <person name="Thon M.R."/>
        </authorList>
    </citation>
    <scope>NUCLEOTIDE SEQUENCE</scope>
    <source>
        <strain evidence="2">MAFF235873</strain>
    </source>
</reference>